<dbReference type="InterPro" id="IPR013921">
    <property type="entry name" value="Mediator_Med20"/>
</dbReference>
<proteinExistence type="inferred from homology"/>
<evidence type="ECO:0000256" key="1">
    <source>
        <dbReference type="ARBA" id="ARBA00004123"/>
    </source>
</evidence>
<evidence type="ECO:0000256" key="2">
    <source>
        <dbReference type="ARBA" id="ARBA00010743"/>
    </source>
</evidence>
<comment type="subcellular location">
    <subcellularLocation>
        <location evidence="1">Nucleus</location>
    </subcellularLocation>
</comment>
<dbReference type="Pfam" id="PF08612">
    <property type="entry name" value="Med20"/>
    <property type="match status" value="1"/>
</dbReference>
<dbReference type="AlphaFoldDB" id="A0A8H3EYQ9"/>
<dbReference type="GO" id="GO:0016592">
    <property type="term" value="C:mediator complex"/>
    <property type="evidence" value="ECO:0007669"/>
    <property type="project" value="InterPro"/>
</dbReference>
<dbReference type="Proteomes" id="UP000664521">
    <property type="component" value="Unassembled WGS sequence"/>
</dbReference>
<dbReference type="GO" id="GO:0099122">
    <property type="term" value="F:RNA polymerase II C-terminal domain binding"/>
    <property type="evidence" value="ECO:0007669"/>
    <property type="project" value="InterPro"/>
</dbReference>
<feature type="domain" description="CID" evidence="5">
    <location>
        <begin position="1"/>
        <end position="133"/>
    </location>
</feature>
<evidence type="ECO:0000259" key="5">
    <source>
        <dbReference type="PROSITE" id="PS51391"/>
    </source>
</evidence>
<feature type="region of interest" description="Disordered" evidence="4">
    <location>
        <begin position="296"/>
        <end position="356"/>
    </location>
</feature>
<dbReference type="PANTHER" id="PTHR12460">
    <property type="entry name" value="CYCLIN-DEPENDENT KINASE INHIBITOR-RELATED PROTEIN"/>
    <property type="match status" value="1"/>
</dbReference>
<name>A0A8H3EYQ9_9LECA</name>
<dbReference type="GO" id="GO:0006357">
    <property type="term" value="P:regulation of transcription by RNA polymerase II"/>
    <property type="evidence" value="ECO:0007669"/>
    <property type="project" value="InterPro"/>
</dbReference>
<evidence type="ECO:0000256" key="3">
    <source>
        <dbReference type="ARBA" id="ARBA00023242"/>
    </source>
</evidence>
<evidence type="ECO:0000256" key="4">
    <source>
        <dbReference type="SAM" id="MobiDB-lite"/>
    </source>
</evidence>
<accession>A0A8H3EYQ9</accession>
<dbReference type="PROSITE" id="PS51391">
    <property type="entry name" value="CID"/>
    <property type="match status" value="1"/>
</dbReference>
<comment type="similarity">
    <text evidence="2">Belongs to the Mediator complex subunit 20 family.</text>
</comment>
<dbReference type="EMBL" id="CAJPDS010000013">
    <property type="protein sequence ID" value="CAF9914085.1"/>
    <property type="molecule type" value="Genomic_DNA"/>
</dbReference>
<dbReference type="GO" id="GO:0003712">
    <property type="term" value="F:transcription coregulator activity"/>
    <property type="evidence" value="ECO:0007669"/>
    <property type="project" value="InterPro"/>
</dbReference>
<evidence type="ECO:0000313" key="7">
    <source>
        <dbReference type="Proteomes" id="UP000664521"/>
    </source>
</evidence>
<keyword evidence="7" id="KW-1185">Reference proteome</keyword>
<reference evidence="6" key="1">
    <citation type="submission" date="2021-03" db="EMBL/GenBank/DDBJ databases">
        <authorList>
            <person name="Tagirdzhanova G."/>
        </authorList>
    </citation>
    <scope>NUCLEOTIDE SEQUENCE</scope>
</reference>
<dbReference type="Gene3D" id="1.25.40.90">
    <property type="match status" value="1"/>
</dbReference>
<dbReference type="SMART" id="SM00582">
    <property type="entry name" value="RPR"/>
    <property type="match status" value="1"/>
</dbReference>
<dbReference type="InterPro" id="IPR006569">
    <property type="entry name" value="CID_dom"/>
</dbReference>
<feature type="compositionally biased region" description="Basic and acidic residues" evidence="4">
    <location>
        <begin position="317"/>
        <end position="334"/>
    </location>
</feature>
<dbReference type="FunFam" id="1.25.40.90:FF:000030">
    <property type="entry name" value="DUF618 domain protein"/>
    <property type="match status" value="1"/>
</dbReference>
<dbReference type="SUPFAM" id="SSF48464">
    <property type="entry name" value="ENTH/VHS domain"/>
    <property type="match status" value="1"/>
</dbReference>
<dbReference type="PANTHER" id="PTHR12460:SF0">
    <property type="entry name" value="CID DOMAIN-CONTAINING PROTEIN-RELATED"/>
    <property type="match status" value="1"/>
</dbReference>
<keyword evidence="3" id="KW-0539">Nucleus</keyword>
<dbReference type="OrthoDB" id="10069473at2759"/>
<comment type="caution">
    <text evidence="6">The sequence shown here is derived from an EMBL/GenBank/DDBJ whole genome shotgun (WGS) entry which is preliminary data.</text>
</comment>
<protein>
    <recommendedName>
        <fullName evidence="5">CID domain-containing protein</fullName>
    </recommendedName>
</protein>
<evidence type="ECO:0000313" key="6">
    <source>
        <dbReference type="EMBL" id="CAF9914085.1"/>
    </source>
</evidence>
<dbReference type="InterPro" id="IPR047883">
    <property type="entry name" value="Rtt103-like_CID"/>
</dbReference>
<dbReference type="GO" id="GO:0031124">
    <property type="term" value="P:mRNA 3'-end processing"/>
    <property type="evidence" value="ECO:0007669"/>
    <property type="project" value="InterPro"/>
</dbReference>
<organism evidence="6 7">
    <name type="scientific">Heterodermia speciosa</name>
    <dbReference type="NCBI Taxonomy" id="116794"/>
    <lineage>
        <taxon>Eukaryota</taxon>
        <taxon>Fungi</taxon>
        <taxon>Dikarya</taxon>
        <taxon>Ascomycota</taxon>
        <taxon>Pezizomycotina</taxon>
        <taxon>Lecanoromycetes</taxon>
        <taxon>OSLEUM clade</taxon>
        <taxon>Lecanoromycetidae</taxon>
        <taxon>Caliciales</taxon>
        <taxon>Physciaceae</taxon>
        <taxon>Heterodermia</taxon>
    </lineage>
</organism>
<gene>
    <name evidence="6" type="ORF">HETSPECPRED_001747</name>
</gene>
<feature type="compositionally biased region" description="Low complexity" evidence="4">
    <location>
        <begin position="406"/>
        <end position="415"/>
    </location>
</feature>
<dbReference type="CDD" id="cd17003">
    <property type="entry name" value="CID_Rtt103"/>
    <property type="match status" value="1"/>
</dbReference>
<dbReference type="InterPro" id="IPR008942">
    <property type="entry name" value="ENTH_VHS"/>
</dbReference>
<sequence length="699" mass="74738">MAYTDDAVKAKLSALNETQESIVTVAQWIMFHRRHADRTASLLLQRLKDSGANKRLNLIYLANEVAQQSKARQKTDFIDAFEPVIAEATSTAYRGATNEVQQKIRRVVEVWRQRQIFETSIQEAVEGRIDGEYQELSLRLTFTDKFAPELDKSRSAGKKPLLGGSLFSSGSAAPSELQPLVSLQVAVAKATATTITATQSANHEYEKLTDPSKTTPSPPVHAARLSALLKSLASAEGAVNESIKARSALLEGLETLLESNKRLLEKERGQYFELTTRKNTIDAKKRDVEDGIMRGLSAEDGTAGVGQGLTGPTPNGRGHDSVSAELERPQHEELTPPPVESLTPTASPHPASSGIAVPQDAAYNKQPDADLRGSAIAPPLFSPRAGALNGISHEPSTNLPNLPLAGSPGSISGGPSKKRKLEDDFGGFGGGDAMADLDDDVADLLRAESGDVHIIDRTSLFFLPTVSADSSPLPQFLNTLGKKYNSSPLQPWTLQHRLFRDTSKPAATSVGSSIDEQPRATGPRYLQILTLSHHPSTSYVAISSTIAPAQTRAGTPASSTISGESSGEPATIISIPSASQSDEFVQLLATKFGPLWTQRQTLSVRNGQTFEVGDYTVRAGEVVQGYGAGSGAAALARGVVVEIEWSEEDGNGDDGGEGLVQAFWDTLGVKGARECVNVAGMPEGFSSVRQWIEALRIRN</sequence>
<dbReference type="Pfam" id="PF04818">
    <property type="entry name" value="CID"/>
    <property type="match status" value="1"/>
</dbReference>
<feature type="region of interest" description="Disordered" evidence="4">
    <location>
        <begin position="387"/>
        <end position="420"/>
    </location>
</feature>